<dbReference type="NCBIfam" id="TIGR01853">
    <property type="entry name" value="lipid_A_lpxD"/>
    <property type="match status" value="1"/>
</dbReference>
<evidence type="ECO:0000256" key="4">
    <source>
        <dbReference type="ARBA" id="ARBA00022737"/>
    </source>
</evidence>
<name>B6BK56_SULGG</name>
<dbReference type="Proteomes" id="UP000006431">
    <property type="component" value="Unassembled WGS sequence"/>
</dbReference>
<evidence type="ECO:0000256" key="6">
    <source>
        <dbReference type="ARBA" id="ARBA00023315"/>
    </source>
</evidence>
<proteinExistence type="inferred from homology"/>
<evidence type="ECO:0000256" key="3">
    <source>
        <dbReference type="ARBA" id="ARBA00022679"/>
    </source>
</evidence>
<dbReference type="Pfam" id="PF04613">
    <property type="entry name" value="LpxD"/>
    <property type="match status" value="1"/>
</dbReference>
<keyword evidence="2 7" id="KW-0441">Lipid A biosynthesis</keyword>
<comment type="function">
    <text evidence="7">Catalyzes the N-acylation of UDP-3-O-acylglucosamine using 3-hydroxyacyl-ACP as the acyl donor. Is involved in the biosynthesis of lipid A, a phosphorylated glycolipid that anchors the lipopolysaccharide to the outer membrane of the cell.</text>
</comment>
<dbReference type="Gene3D" id="2.160.10.10">
    <property type="entry name" value="Hexapeptide repeat proteins"/>
    <property type="match status" value="1"/>
</dbReference>
<dbReference type="HAMAP" id="MF_00523">
    <property type="entry name" value="LpxD"/>
    <property type="match status" value="1"/>
</dbReference>
<dbReference type="InterPro" id="IPR007691">
    <property type="entry name" value="LpxD"/>
</dbReference>
<keyword evidence="1 7" id="KW-0444">Lipid biosynthesis</keyword>
<evidence type="ECO:0000313" key="10">
    <source>
        <dbReference type="Proteomes" id="UP000006431"/>
    </source>
</evidence>
<dbReference type="NCBIfam" id="NF002060">
    <property type="entry name" value="PRK00892.1"/>
    <property type="match status" value="1"/>
</dbReference>
<accession>H1FSN0</accession>
<keyword evidence="10" id="KW-1185">Reference proteome</keyword>
<accession>B6BK56</accession>
<keyword evidence="6 7" id="KW-0012">Acyltransferase</keyword>
<dbReference type="SUPFAM" id="SSF51161">
    <property type="entry name" value="Trimeric LpxA-like enzymes"/>
    <property type="match status" value="1"/>
</dbReference>
<keyword evidence="5 7" id="KW-0443">Lipid metabolism</keyword>
<dbReference type="PANTHER" id="PTHR43378:SF2">
    <property type="entry name" value="UDP-3-O-ACYLGLUCOSAMINE N-ACYLTRANSFERASE 1, MITOCHONDRIAL-RELATED"/>
    <property type="match status" value="1"/>
</dbReference>
<feature type="active site" description="Proton acceptor" evidence="7">
    <location>
        <position position="230"/>
    </location>
</feature>
<reference evidence="9 10" key="1">
    <citation type="journal article" date="2012" name="Proc. Natl. Acad. Sci. U.S.A.">
        <title>Genome and physiology of a model Epsilonproteobacterium responsible for sulfide detoxification in marine oxygen depletion zones.</title>
        <authorList>
            <person name="Grote J."/>
            <person name="Schott T."/>
            <person name="Bruckner C.G."/>
            <person name="Glockner F.O."/>
            <person name="Jost G."/>
            <person name="Teeling H."/>
            <person name="Labrenz M."/>
            <person name="Jurgens K."/>
        </authorList>
    </citation>
    <scope>NUCLEOTIDE SEQUENCE [LARGE SCALE GENOMIC DNA]</scope>
    <source>
        <strain evidence="9 10">GD1</strain>
    </source>
</reference>
<dbReference type="GO" id="GO:0103118">
    <property type="term" value="F:UDP-3-O-[(3R)-3-hydroxyacyl]-glucosamine N-acyltransferase activity"/>
    <property type="evidence" value="ECO:0007669"/>
    <property type="project" value="UniProtKB-EC"/>
</dbReference>
<comment type="similarity">
    <text evidence="7">Belongs to the transferase hexapeptide repeat family. LpxD subfamily.</text>
</comment>
<dbReference type="GO" id="GO:0016410">
    <property type="term" value="F:N-acyltransferase activity"/>
    <property type="evidence" value="ECO:0007669"/>
    <property type="project" value="InterPro"/>
</dbReference>
<comment type="subunit">
    <text evidence="7">Homotrimer.</text>
</comment>
<keyword evidence="3 7" id="KW-0808">Transferase</keyword>
<comment type="catalytic activity">
    <reaction evidence="7">
        <text>a UDP-3-O-[(3R)-3-hydroxyacyl]-alpha-D-glucosamine + a (3R)-hydroxyacyl-[ACP] = a UDP-2-N,3-O-bis[(3R)-3-hydroxyacyl]-alpha-D-glucosamine + holo-[ACP] + H(+)</text>
        <dbReference type="Rhea" id="RHEA:53836"/>
        <dbReference type="Rhea" id="RHEA-COMP:9685"/>
        <dbReference type="Rhea" id="RHEA-COMP:9945"/>
        <dbReference type="ChEBI" id="CHEBI:15378"/>
        <dbReference type="ChEBI" id="CHEBI:64479"/>
        <dbReference type="ChEBI" id="CHEBI:78827"/>
        <dbReference type="ChEBI" id="CHEBI:137740"/>
        <dbReference type="ChEBI" id="CHEBI:137748"/>
        <dbReference type="EC" id="2.3.1.191"/>
    </reaction>
</comment>
<evidence type="ECO:0000313" key="9">
    <source>
        <dbReference type="EMBL" id="EHP31148.1"/>
    </source>
</evidence>
<feature type="domain" description="UDP-3-O-[3-hydroxymyristoyl] glucosamine N-acyltransferase non-repeat region" evidence="8">
    <location>
        <begin position="18"/>
        <end position="86"/>
    </location>
</feature>
<evidence type="ECO:0000259" key="8">
    <source>
        <dbReference type="Pfam" id="PF04613"/>
    </source>
</evidence>
<dbReference type="OrthoDB" id="9784739at2"/>
<comment type="pathway">
    <text evidence="7">Bacterial outer membrane biogenesis; LPS lipid A biosynthesis.</text>
</comment>
<dbReference type="GO" id="GO:0009245">
    <property type="term" value="P:lipid A biosynthetic process"/>
    <property type="evidence" value="ECO:0007669"/>
    <property type="project" value="UniProtKB-UniRule"/>
</dbReference>
<protein>
    <recommendedName>
        <fullName evidence="7">UDP-3-O-acylglucosamine N-acyltransferase</fullName>
        <ecNumber evidence="7">2.3.1.191</ecNumber>
    </recommendedName>
</protein>
<dbReference type="InterPro" id="IPR001451">
    <property type="entry name" value="Hexapep"/>
</dbReference>
<dbReference type="eggNOG" id="COG1044">
    <property type="taxonomic scope" value="Bacteria"/>
</dbReference>
<dbReference type="Pfam" id="PF00132">
    <property type="entry name" value="Hexapep"/>
    <property type="match status" value="2"/>
</dbReference>
<sequence length="316" mass="33544">MTLSSIASVLETGFDSTDIEITGMNALKDATSTEVSFVANSKYIKDIQSTKAAAVIVSASLVEYVPQGCVPLIVENSYWSMAILSKYFAPVIENDELPKAEIGEGTKVSAKAEIANGAKIGKNCTILAHVYIGAEAVVGDNTVIYPNVTIYRDCIVGSDCIIHSNSAIGADGFGFATNNRGEHKKIYQNGNVVIEDDVEIGSNVSVDRAVFGSTLIKKGVRIDNLVQIGHNCEIGEYSVFVAQSGSAGSTKLGRNVVVGGQSAFAGHLEIAPFSTFAARSGVTKNITESGLTFAGFPLMDHKLWLKLQVKIARLLK</sequence>
<dbReference type="Gene3D" id="3.40.1390.10">
    <property type="entry name" value="MurE/MurF, N-terminal domain"/>
    <property type="match status" value="1"/>
</dbReference>
<dbReference type="AlphaFoldDB" id="B6BK56"/>
<dbReference type="PATRIC" id="fig|929558.5.peg.2615"/>
<dbReference type="EC" id="2.3.1.191" evidence="7"/>
<organism evidence="9 10">
    <name type="scientific">Sulfurimonas gotlandica (strain DSM 19862 / JCM 16533 / GD1)</name>
    <dbReference type="NCBI Taxonomy" id="929558"/>
    <lineage>
        <taxon>Bacteria</taxon>
        <taxon>Pseudomonadati</taxon>
        <taxon>Campylobacterota</taxon>
        <taxon>Epsilonproteobacteria</taxon>
        <taxon>Campylobacterales</taxon>
        <taxon>Sulfurimonadaceae</taxon>
        <taxon>Sulfurimonas</taxon>
    </lineage>
</organism>
<keyword evidence="4 7" id="KW-0677">Repeat</keyword>
<dbReference type="HOGENOM" id="CLU_049865_0_0_7"/>
<evidence type="ECO:0000256" key="1">
    <source>
        <dbReference type="ARBA" id="ARBA00022516"/>
    </source>
</evidence>
<dbReference type="RefSeq" id="WP_008337312.1">
    <property type="nucleotide sequence ID" value="NZ_AFRZ01000001.1"/>
</dbReference>
<evidence type="ECO:0000256" key="5">
    <source>
        <dbReference type="ARBA" id="ARBA00023098"/>
    </source>
</evidence>
<dbReference type="GO" id="GO:0016020">
    <property type="term" value="C:membrane"/>
    <property type="evidence" value="ECO:0007669"/>
    <property type="project" value="GOC"/>
</dbReference>
<gene>
    <name evidence="7 9" type="primary">lpxD</name>
    <name evidence="9" type="ORF">SMGD1_2626</name>
</gene>
<dbReference type="STRING" id="929558.SMGD1_2626"/>
<dbReference type="EMBL" id="AFRZ01000001">
    <property type="protein sequence ID" value="EHP31148.1"/>
    <property type="molecule type" value="Genomic_DNA"/>
</dbReference>
<evidence type="ECO:0000256" key="2">
    <source>
        <dbReference type="ARBA" id="ARBA00022556"/>
    </source>
</evidence>
<comment type="caution">
    <text evidence="9">The sequence shown here is derived from an EMBL/GenBank/DDBJ whole genome shotgun (WGS) entry which is preliminary data.</text>
</comment>
<dbReference type="CDD" id="cd03352">
    <property type="entry name" value="LbH_LpxD"/>
    <property type="match status" value="1"/>
</dbReference>
<dbReference type="UniPathway" id="UPA00973"/>
<dbReference type="InterPro" id="IPR011004">
    <property type="entry name" value="Trimer_LpxA-like_sf"/>
</dbReference>
<dbReference type="PANTHER" id="PTHR43378">
    <property type="entry name" value="UDP-3-O-ACYLGLUCOSAMINE N-ACYLTRANSFERASE"/>
    <property type="match status" value="1"/>
</dbReference>
<dbReference type="InterPro" id="IPR020573">
    <property type="entry name" value="UDP_GlcNAc_AcTrfase_non-rep"/>
</dbReference>
<evidence type="ECO:0000256" key="7">
    <source>
        <dbReference type="HAMAP-Rule" id="MF_00523"/>
    </source>
</evidence>